<dbReference type="InterPro" id="IPR003959">
    <property type="entry name" value="ATPase_AAA_core"/>
</dbReference>
<dbReference type="Pfam" id="PF13304">
    <property type="entry name" value="AAA_21"/>
    <property type="match status" value="1"/>
</dbReference>
<evidence type="ECO:0000259" key="1">
    <source>
        <dbReference type="SMART" id="SM00382"/>
    </source>
</evidence>
<keyword evidence="2" id="KW-0547">Nucleotide-binding</keyword>
<name>A0ABS4B9W7_9GAMM</name>
<dbReference type="Gene3D" id="3.40.50.300">
    <property type="entry name" value="P-loop containing nucleotide triphosphate hydrolases"/>
    <property type="match status" value="1"/>
</dbReference>
<dbReference type="PANTHER" id="PTHR40396">
    <property type="entry name" value="ATPASE-LIKE PROTEIN"/>
    <property type="match status" value="1"/>
</dbReference>
<reference evidence="2 3" key="1">
    <citation type="submission" date="2021-03" db="EMBL/GenBank/DDBJ databases">
        <title>Plant growth promoting bacteria isolated from wild legumes nodules and trapping Phaseolus vulgaris L. nodules in the center and southern Mexico.</title>
        <authorList>
            <person name="Estrada P."/>
        </authorList>
    </citation>
    <scope>NUCLEOTIDE SEQUENCE [LARGE SCALE GENOMIC DNA]</scope>
    <source>
        <strain evidence="2 3">MaGu-431</strain>
    </source>
</reference>
<dbReference type="Proteomes" id="UP000666661">
    <property type="component" value="Unassembled WGS sequence"/>
</dbReference>
<sequence>MLLTFAITNYKGFRDKQEFNLVATSGSESLEHVYETDSALKINKCACLVGPNGSGKTHLLEALHTFTTAIKSPEKVGDAHAPFMLDSSSFEKPTEYEVLLFDTTNNRFINYGFSIFRGNVINEFLFSRNNKKSSKSQKIFVREDGSIKFTARYKSLETLLSGTLSQSGLIANYAQSLKNDVLSHLYNWAKNLCMFRPSLYHKNSLKGIEEILDSSTGDTSVSYAKFWNRQLTKASSMLASLSIPVNKLSVKRDHEGKAKLFISHKRNDGKPYDLSIDDASDFFSKGSFAIIIMVIFFLITDLPDEDITFIVDEYDGSLHHKLSLEMMSLLFKASSKIRQTIIATHDILLLDSGFRRDSIFFVEKSDDFSSHISRLSDFPIRKDAKISNKYLSSEFGALPKLLSGS</sequence>
<dbReference type="EMBL" id="JAGIQF010000012">
    <property type="protein sequence ID" value="MBP0604263.1"/>
    <property type="molecule type" value="Genomic_DNA"/>
</dbReference>
<dbReference type="SMART" id="SM00382">
    <property type="entry name" value="AAA"/>
    <property type="match status" value="1"/>
</dbReference>
<dbReference type="PANTHER" id="PTHR40396:SF1">
    <property type="entry name" value="ATPASE AAA-TYPE CORE DOMAIN-CONTAINING PROTEIN"/>
    <property type="match status" value="1"/>
</dbReference>
<protein>
    <submittedName>
        <fullName evidence="2">ATP-binding protein</fullName>
    </submittedName>
</protein>
<comment type="caution">
    <text evidence="2">The sequence shown here is derived from an EMBL/GenBank/DDBJ whole genome shotgun (WGS) entry which is preliminary data.</text>
</comment>
<proteinExistence type="predicted"/>
<organism evidence="2 3">
    <name type="scientific">Aeromonas sanarellii</name>
    <dbReference type="NCBI Taxonomy" id="633415"/>
    <lineage>
        <taxon>Bacteria</taxon>
        <taxon>Pseudomonadati</taxon>
        <taxon>Pseudomonadota</taxon>
        <taxon>Gammaproteobacteria</taxon>
        <taxon>Aeromonadales</taxon>
        <taxon>Aeromonadaceae</taxon>
        <taxon>Aeromonas</taxon>
    </lineage>
</organism>
<keyword evidence="2" id="KW-0067">ATP-binding</keyword>
<feature type="domain" description="AAA+ ATPase" evidence="1">
    <location>
        <begin position="42"/>
        <end position="366"/>
    </location>
</feature>
<keyword evidence="3" id="KW-1185">Reference proteome</keyword>
<dbReference type="GO" id="GO:0005524">
    <property type="term" value="F:ATP binding"/>
    <property type="evidence" value="ECO:0007669"/>
    <property type="project" value="UniProtKB-KW"/>
</dbReference>
<dbReference type="InterPro" id="IPR027417">
    <property type="entry name" value="P-loop_NTPase"/>
</dbReference>
<dbReference type="RefSeq" id="WP_209794839.1">
    <property type="nucleotide sequence ID" value="NZ_JAGIQF010000012.1"/>
</dbReference>
<dbReference type="SUPFAM" id="SSF52540">
    <property type="entry name" value="P-loop containing nucleoside triphosphate hydrolases"/>
    <property type="match status" value="1"/>
</dbReference>
<gene>
    <name evidence="2" type="ORF">J8I01_17335</name>
</gene>
<accession>A0ABS4B9W7</accession>
<evidence type="ECO:0000313" key="3">
    <source>
        <dbReference type="Proteomes" id="UP000666661"/>
    </source>
</evidence>
<dbReference type="InterPro" id="IPR003593">
    <property type="entry name" value="AAA+_ATPase"/>
</dbReference>
<evidence type="ECO:0000313" key="2">
    <source>
        <dbReference type="EMBL" id="MBP0604263.1"/>
    </source>
</evidence>